<protein>
    <recommendedName>
        <fullName evidence="5">Zn(2)-C6 fungal-type domain-containing protein</fullName>
    </recommendedName>
</protein>
<evidence type="ECO:0000256" key="3">
    <source>
        <dbReference type="ARBA" id="ARBA00023242"/>
    </source>
</evidence>
<keyword evidence="2" id="KW-0479">Metal-binding</keyword>
<keyword evidence="7" id="KW-1185">Reference proteome</keyword>
<evidence type="ECO:0000256" key="1">
    <source>
        <dbReference type="ARBA" id="ARBA00004123"/>
    </source>
</evidence>
<dbReference type="OrthoDB" id="6612291at2759"/>
<reference evidence="6" key="1">
    <citation type="journal article" date="2021" name="Nat. Commun.">
        <title>Genetic determinants of endophytism in the Arabidopsis root mycobiome.</title>
        <authorList>
            <person name="Mesny F."/>
            <person name="Miyauchi S."/>
            <person name="Thiergart T."/>
            <person name="Pickel B."/>
            <person name="Atanasova L."/>
            <person name="Karlsson M."/>
            <person name="Huettel B."/>
            <person name="Barry K.W."/>
            <person name="Haridas S."/>
            <person name="Chen C."/>
            <person name="Bauer D."/>
            <person name="Andreopoulos W."/>
            <person name="Pangilinan J."/>
            <person name="LaButti K."/>
            <person name="Riley R."/>
            <person name="Lipzen A."/>
            <person name="Clum A."/>
            <person name="Drula E."/>
            <person name="Henrissat B."/>
            <person name="Kohler A."/>
            <person name="Grigoriev I.V."/>
            <person name="Martin F.M."/>
            <person name="Hacquard S."/>
        </authorList>
    </citation>
    <scope>NUCLEOTIDE SEQUENCE</scope>
    <source>
        <strain evidence="6">MPI-CAGE-AT-0021</strain>
    </source>
</reference>
<dbReference type="CDD" id="cd12148">
    <property type="entry name" value="fungal_TF_MHR"/>
    <property type="match status" value="1"/>
</dbReference>
<evidence type="ECO:0000313" key="7">
    <source>
        <dbReference type="Proteomes" id="UP000717696"/>
    </source>
</evidence>
<dbReference type="CDD" id="cd00067">
    <property type="entry name" value="GAL4"/>
    <property type="match status" value="1"/>
</dbReference>
<sequence length="570" mass="64541">MASLLRRANGRPQACDPCRFRKVACDHSQPICSRCKKRRQTCVYTLATPPKPKRHPLPRSRTPASTPTPPCTGYLGFTSHSTVFEETRNSLTQVHGSRPVNGSRPVPGPRRGPRARSEMTEPLREMSLFVLHNLPPLDQLFTLQRDQCQPDGWIGEATRRIVERIRNSFPSPLDDDALLEDCARTICDNTARPFHEDDIGTREWMDQLTEAPRWESLGLLWTFWDLAQWNNSGGEIVCACLKYCIELALHFTPGNDVILHLCFRRSTMESIVSGDAGLACWSYHGETVALMTFLGLHAEPEASQYRPTLLSENRRRLFARVFNIDKVMVSFSGRPPLIGRRYSSTPLPLDLSDEVLLADDEAITDAVQNLDAQGWNTEGKLLPATLLRARVMVAFIRDELLEIALGRGSQTTLAHLQDIKARQIRTMASFPDGLVYREEEVDDPEIDVETLFSRMLVKLEHLQNLFFVERLMLRLGSDQGNLLVTSFEMVSLTLVIWKRQDRFASIRRDFEWLLMAYGAPGGGILCLELLRPTFRGIHPDSPKLSRSSIIQQLSLLIGFLDWISAPIARP</sequence>
<organism evidence="6 7">
    <name type="scientific">Dactylonectria estremocensis</name>
    <dbReference type="NCBI Taxonomy" id="1079267"/>
    <lineage>
        <taxon>Eukaryota</taxon>
        <taxon>Fungi</taxon>
        <taxon>Dikarya</taxon>
        <taxon>Ascomycota</taxon>
        <taxon>Pezizomycotina</taxon>
        <taxon>Sordariomycetes</taxon>
        <taxon>Hypocreomycetidae</taxon>
        <taxon>Hypocreales</taxon>
        <taxon>Nectriaceae</taxon>
        <taxon>Dactylonectria</taxon>
    </lineage>
</organism>
<dbReference type="InterPro" id="IPR036864">
    <property type="entry name" value="Zn2-C6_fun-type_DNA-bd_sf"/>
</dbReference>
<dbReference type="PROSITE" id="PS50048">
    <property type="entry name" value="ZN2_CY6_FUNGAL_2"/>
    <property type="match status" value="1"/>
</dbReference>
<evidence type="ECO:0000256" key="4">
    <source>
        <dbReference type="SAM" id="MobiDB-lite"/>
    </source>
</evidence>
<dbReference type="InterPro" id="IPR050613">
    <property type="entry name" value="Sec_Metabolite_Reg"/>
</dbReference>
<dbReference type="SMART" id="SM00066">
    <property type="entry name" value="GAL4"/>
    <property type="match status" value="1"/>
</dbReference>
<dbReference type="GO" id="GO:0008270">
    <property type="term" value="F:zinc ion binding"/>
    <property type="evidence" value="ECO:0007669"/>
    <property type="project" value="InterPro"/>
</dbReference>
<dbReference type="PROSITE" id="PS00463">
    <property type="entry name" value="ZN2_CY6_FUNGAL_1"/>
    <property type="match status" value="1"/>
</dbReference>
<dbReference type="Pfam" id="PF04082">
    <property type="entry name" value="Fungal_trans"/>
    <property type="match status" value="1"/>
</dbReference>
<dbReference type="PANTHER" id="PTHR31001:SF40">
    <property type="entry name" value="ZN(II)2CYS6 TRANSCRIPTION FACTOR (EUROFUNG)"/>
    <property type="match status" value="1"/>
</dbReference>
<keyword evidence="3" id="KW-0539">Nucleus</keyword>
<dbReference type="GO" id="GO:0003677">
    <property type="term" value="F:DNA binding"/>
    <property type="evidence" value="ECO:0007669"/>
    <property type="project" value="InterPro"/>
</dbReference>
<dbReference type="GO" id="GO:0000981">
    <property type="term" value="F:DNA-binding transcription factor activity, RNA polymerase II-specific"/>
    <property type="evidence" value="ECO:0007669"/>
    <property type="project" value="InterPro"/>
</dbReference>
<evidence type="ECO:0000313" key="6">
    <source>
        <dbReference type="EMBL" id="KAH7133183.1"/>
    </source>
</evidence>
<gene>
    <name evidence="6" type="ORF">B0J13DRAFT_678251</name>
</gene>
<feature type="region of interest" description="Disordered" evidence="4">
    <location>
        <begin position="47"/>
        <end position="72"/>
    </location>
</feature>
<dbReference type="PANTHER" id="PTHR31001">
    <property type="entry name" value="UNCHARACTERIZED TRANSCRIPTIONAL REGULATORY PROTEIN"/>
    <property type="match status" value="1"/>
</dbReference>
<comment type="caution">
    <text evidence="6">The sequence shown here is derived from an EMBL/GenBank/DDBJ whole genome shotgun (WGS) entry which is preliminary data.</text>
</comment>
<dbReference type="Proteomes" id="UP000717696">
    <property type="component" value="Unassembled WGS sequence"/>
</dbReference>
<proteinExistence type="predicted"/>
<dbReference type="Pfam" id="PF00172">
    <property type="entry name" value="Zn_clus"/>
    <property type="match status" value="1"/>
</dbReference>
<dbReference type="GO" id="GO:0006351">
    <property type="term" value="P:DNA-templated transcription"/>
    <property type="evidence" value="ECO:0007669"/>
    <property type="project" value="InterPro"/>
</dbReference>
<name>A0A9P9E8T9_9HYPO</name>
<dbReference type="InterPro" id="IPR007219">
    <property type="entry name" value="XnlR_reg_dom"/>
</dbReference>
<feature type="domain" description="Zn(2)-C6 fungal-type" evidence="5">
    <location>
        <begin position="14"/>
        <end position="44"/>
    </location>
</feature>
<dbReference type="InterPro" id="IPR001138">
    <property type="entry name" value="Zn2Cys6_DnaBD"/>
</dbReference>
<dbReference type="SUPFAM" id="SSF57701">
    <property type="entry name" value="Zn2/Cys6 DNA-binding domain"/>
    <property type="match status" value="1"/>
</dbReference>
<feature type="region of interest" description="Disordered" evidence="4">
    <location>
        <begin position="90"/>
        <end position="116"/>
    </location>
</feature>
<dbReference type="AlphaFoldDB" id="A0A9P9E8T9"/>
<dbReference type="GO" id="GO:0005634">
    <property type="term" value="C:nucleus"/>
    <property type="evidence" value="ECO:0007669"/>
    <property type="project" value="UniProtKB-SubCell"/>
</dbReference>
<dbReference type="EMBL" id="JAGMUU010000018">
    <property type="protein sequence ID" value="KAH7133183.1"/>
    <property type="molecule type" value="Genomic_DNA"/>
</dbReference>
<accession>A0A9P9E8T9</accession>
<evidence type="ECO:0000259" key="5">
    <source>
        <dbReference type="PROSITE" id="PS50048"/>
    </source>
</evidence>
<evidence type="ECO:0000256" key="2">
    <source>
        <dbReference type="ARBA" id="ARBA00022723"/>
    </source>
</evidence>
<comment type="subcellular location">
    <subcellularLocation>
        <location evidence="1">Nucleus</location>
    </subcellularLocation>
</comment>
<dbReference type="Gene3D" id="4.10.240.10">
    <property type="entry name" value="Zn(2)-C6 fungal-type DNA-binding domain"/>
    <property type="match status" value="1"/>
</dbReference>
<dbReference type="SMART" id="SM00906">
    <property type="entry name" value="Fungal_trans"/>
    <property type="match status" value="1"/>
</dbReference>